<dbReference type="EMBL" id="ABCC02000039">
    <property type="protein sequence ID" value="EDP14811.1"/>
    <property type="molecule type" value="Genomic_DNA"/>
</dbReference>
<dbReference type="SUPFAM" id="SSF69705">
    <property type="entry name" value="Transcription factor NusA, N-terminal domain"/>
    <property type="match status" value="1"/>
</dbReference>
<keyword evidence="3 7" id="KW-0889">Transcription antitermination</keyword>
<dbReference type="SUPFAM" id="SSF50249">
    <property type="entry name" value="Nucleic acid-binding proteins"/>
    <property type="match status" value="1"/>
</dbReference>
<dbReference type="CDD" id="cd02134">
    <property type="entry name" value="KH-II_NusA_rpt1"/>
    <property type="match status" value="1"/>
</dbReference>
<feature type="domain" description="S1 motif" evidence="10">
    <location>
        <begin position="139"/>
        <end position="205"/>
    </location>
</feature>
<dbReference type="InterPro" id="IPR036555">
    <property type="entry name" value="NusA_N_sf"/>
</dbReference>
<evidence type="ECO:0000259" key="10">
    <source>
        <dbReference type="SMART" id="SM00316"/>
    </source>
</evidence>
<accession>A8RZ86</accession>
<reference evidence="11 12" key="1">
    <citation type="submission" date="2007-08" db="EMBL/GenBank/DDBJ databases">
        <authorList>
            <person name="Fulton L."/>
            <person name="Clifton S."/>
            <person name="Fulton B."/>
            <person name="Xu J."/>
            <person name="Minx P."/>
            <person name="Pepin K.H."/>
            <person name="Johnson M."/>
            <person name="Thiruvilangam P."/>
            <person name="Bhonagiri V."/>
            <person name="Nash W.E."/>
            <person name="Mardis E.R."/>
            <person name="Wilson R.K."/>
        </authorList>
    </citation>
    <scope>NUCLEOTIDE SEQUENCE [LARGE SCALE GENOMIC DNA]</scope>
    <source>
        <strain evidence="12">ATCC BAA-613 / DSM 15670 / CCUG 46953 / JCM 12243 / WAL 16351</strain>
    </source>
</reference>
<dbReference type="NCBIfam" id="TIGR01953">
    <property type="entry name" value="NusA"/>
    <property type="match status" value="1"/>
</dbReference>
<keyword evidence="6 7" id="KW-0804">Transcription</keyword>
<comment type="subcellular location">
    <subcellularLocation>
        <location evidence="7">Cytoplasm</location>
    </subcellularLocation>
</comment>
<evidence type="ECO:0000313" key="11">
    <source>
        <dbReference type="EMBL" id="EDP14811.1"/>
    </source>
</evidence>
<dbReference type="SMART" id="SM00316">
    <property type="entry name" value="S1"/>
    <property type="match status" value="1"/>
</dbReference>
<evidence type="ECO:0000256" key="7">
    <source>
        <dbReference type="HAMAP-Rule" id="MF_00945"/>
    </source>
</evidence>
<dbReference type="Pfam" id="PF08529">
    <property type="entry name" value="NusA_N"/>
    <property type="match status" value="1"/>
</dbReference>
<dbReference type="Pfam" id="PF26594">
    <property type="entry name" value="KH_NusA_2nd"/>
    <property type="match status" value="1"/>
</dbReference>
<dbReference type="InterPro" id="IPR012340">
    <property type="entry name" value="NA-bd_OB-fold"/>
</dbReference>
<comment type="function">
    <text evidence="7">Participates in both transcription termination and antitermination.</text>
</comment>
<dbReference type="PANTHER" id="PTHR22648:SF0">
    <property type="entry name" value="TRANSCRIPTION TERMINATION_ANTITERMINATION PROTEIN NUSA"/>
    <property type="match status" value="1"/>
</dbReference>
<comment type="subunit">
    <text evidence="7">Monomer. Binds directly to the core enzyme of the DNA-dependent RNA polymerase and to nascent RNA.</text>
</comment>
<dbReference type="GO" id="GO:0003700">
    <property type="term" value="F:DNA-binding transcription factor activity"/>
    <property type="evidence" value="ECO:0007669"/>
    <property type="project" value="InterPro"/>
</dbReference>
<dbReference type="GO" id="GO:0006353">
    <property type="term" value="P:DNA-templated transcription termination"/>
    <property type="evidence" value="ECO:0007669"/>
    <property type="project" value="UniProtKB-UniRule"/>
</dbReference>
<gene>
    <name evidence="7" type="primary">nusA</name>
    <name evidence="11" type="ORF">CLOBOL_05354</name>
</gene>
<dbReference type="Gene3D" id="2.40.50.140">
    <property type="entry name" value="Nucleic acid-binding proteins"/>
    <property type="match status" value="1"/>
</dbReference>
<evidence type="ECO:0000256" key="3">
    <source>
        <dbReference type="ARBA" id="ARBA00022814"/>
    </source>
</evidence>
<dbReference type="Gene3D" id="3.30.300.20">
    <property type="match status" value="2"/>
</dbReference>
<dbReference type="InterPro" id="IPR015946">
    <property type="entry name" value="KH_dom-like_a/b"/>
</dbReference>
<dbReference type="PaxDb" id="411902-CLOBOL_05354"/>
<keyword evidence="1 7" id="KW-0806">Transcription termination</keyword>
<keyword evidence="5 7" id="KW-0805">Transcription regulation</keyword>
<dbReference type="FunFam" id="3.30.300.20:FF:000002">
    <property type="entry name" value="Transcription termination/antitermination protein NusA"/>
    <property type="match status" value="1"/>
</dbReference>
<dbReference type="InterPro" id="IPR009019">
    <property type="entry name" value="KH_sf_prok-type"/>
</dbReference>
<dbReference type="FunFam" id="3.30.300.20:FF:000005">
    <property type="entry name" value="Transcription termination/antitermination protein NusA"/>
    <property type="match status" value="1"/>
</dbReference>
<organism evidence="11 12">
    <name type="scientific">Enterocloster bolteae (strain ATCC BAA-613 / DSM 15670 / CCUG 46953 / JCM 12243 / WAL 16351)</name>
    <name type="common">Clostridium bolteae</name>
    <dbReference type="NCBI Taxonomy" id="411902"/>
    <lineage>
        <taxon>Bacteria</taxon>
        <taxon>Bacillati</taxon>
        <taxon>Bacillota</taxon>
        <taxon>Clostridia</taxon>
        <taxon>Lachnospirales</taxon>
        <taxon>Lachnospiraceae</taxon>
        <taxon>Enterocloster</taxon>
    </lineage>
</organism>
<dbReference type="InterPro" id="IPR030842">
    <property type="entry name" value="TF_NusA_bacterial"/>
</dbReference>
<dbReference type="eggNOG" id="COG0195">
    <property type="taxonomic scope" value="Bacteria"/>
</dbReference>
<keyword evidence="2 7" id="KW-0963">Cytoplasm</keyword>
<dbReference type="InterPro" id="IPR010213">
    <property type="entry name" value="TF_NusA"/>
</dbReference>
<comment type="caution">
    <text evidence="11">The sequence shown here is derived from an EMBL/GenBank/DDBJ whole genome shotgun (WGS) entry which is preliminary data.</text>
</comment>
<name>A8RZ86_ENTBW</name>
<dbReference type="FunFam" id="3.30.1480.10:FF:000002">
    <property type="entry name" value="Transcription termination/antitermination protein NusA"/>
    <property type="match status" value="1"/>
</dbReference>
<dbReference type="Proteomes" id="UP000005396">
    <property type="component" value="Unassembled WGS sequence"/>
</dbReference>
<feature type="coiled-coil region" evidence="8">
    <location>
        <begin position="1"/>
        <end position="35"/>
    </location>
</feature>
<evidence type="ECO:0000256" key="8">
    <source>
        <dbReference type="SAM" id="Coils"/>
    </source>
</evidence>
<dbReference type="InterPro" id="IPR025249">
    <property type="entry name" value="TF_NusA_KH_1st"/>
</dbReference>
<feature type="compositionally biased region" description="Acidic residues" evidence="9">
    <location>
        <begin position="369"/>
        <end position="394"/>
    </location>
</feature>
<proteinExistence type="inferred from homology"/>
<dbReference type="HAMAP" id="MF_00945_B">
    <property type="entry name" value="NusA_B"/>
    <property type="match status" value="1"/>
</dbReference>
<dbReference type="CDD" id="cd22529">
    <property type="entry name" value="KH-II_NusA_rpt2"/>
    <property type="match status" value="1"/>
</dbReference>
<evidence type="ECO:0000256" key="5">
    <source>
        <dbReference type="ARBA" id="ARBA00023015"/>
    </source>
</evidence>
<evidence type="ECO:0000256" key="9">
    <source>
        <dbReference type="SAM" id="MobiDB-lite"/>
    </source>
</evidence>
<dbReference type="PANTHER" id="PTHR22648">
    <property type="entry name" value="TRANSCRIPTION TERMINATION FACTOR NUSA"/>
    <property type="match status" value="1"/>
</dbReference>
<dbReference type="HOGENOM" id="CLU_029242_2_2_9"/>
<evidence type="ECO:0000313" key="12">
    <source>
        <dbReference type="Proteomes" id="UP000005396"/>
    </source>
</evidence>
<evidence type="ECO:0000256" key="1">
    <source>
        <dbReference type="ARBA" id="ARBA00022472"/>
    </source>
</evidence>
<keyword evidence="4 7" id="KW-0694">RNA-binding</keyword>
<dbReference type="GO" id="GO:0005829">
    <property type="term" value="C:cytosol"/>
    <property type="evidence" value="ECO:0007669"/>
    <property type="project" value="TreeGrafter"/>
</dbReference>
<dbReference type="GO" id="GO:0031564">
    <property type="term" value="P:transcription antitermination"/>
    <property type="evidence" value="ECO:0007669"/>
    <property type="project" value="UniProtKB-UniRule"/>
</dbReference>
<protein>
    <recommendedName>
        <fullName evidence="7">Transcription termination/antitermination protein NusA</fullName>
    </recommendedName>
</protein>
<dbReference type="Pfam" id="PF13184">
    <property type="entry name" value="KH_NusA_1st"/>
    <property type="match status" value="1"/>
</dbReference>
<sequence>MDRRINMNKELLEAMEVLEKEKNISKDTLIEAIENSLLTACKNHFGKADNVKVTVNPNTCDFAVYAEKAVVENVEDDCLEMSLADAKMLNPKYEIGDTVQIPLDSKKFGRIATQNAKNVILQKIREEERKALYNEYYMKEKDVMTGVVQRYLGRNVSINLGRVDAILNESEQVKGETFRPTERVKVYVIEVKDTPKGPRVSVSRTHPDLVKRLFESEVAEVRDGTVEIKAIAREAGSRTKIAVKSNDANVDPVGACVGLNGSRVNSIVSELKGEKIDIINWDDNPAYLIENALSPAKVICVVADEEEREAQVIVPDYQLSLAIGKEGQNARLAARLTGFKIDIKSETQAREMGLFEQMGLQYGDTSSENYEEEQEEPESYQEYEENYQEDGSEQ</sequence>
<evidence type="ECO:0000256" key="2">
    <source>
        <dbReference type="ARBA" id="ARBA00022490"/>
    </source>
</evidence>
<dbReference type="AlphaFoldDB" id="A8RZ86"/>
<dbReference type="Gene3D" id="3.30.1480.10">
    <property type="entry name" value="NusA, N-terminal domain"/>
    <property type="match status" value="1"/>
</dbReference>
<keyword evidence="8" id="KW-0175">Coiled coil</keyword>
<dbReference type="InterPro" id="IPR013735">
    <property type="entry name" value="TF_NusA_N"/>
</dbReference>
<comment type="similarity">
    <text evidence="7">Belongs to the NusA family.</text>
</comment>
<dbReference type="InterPro" id="IPR058582">
    <property type="entry name" value="KH_NusA_2nd"/>
</dbReference>
<evidence type="ECO:0000256" key="4">
    <source>
        <dbReference type="ARBA" id="ARBA00022884"/>
    </source>
</evidence>
<dbReference type="PROSITE" id="PS50084">
    <property type="entry name" value="KH_TYPE_1"/>
    <property type="match status" value="1"/>
</dbReference>
<dbReference type="CDD" id="cd04455">
    <property type="entry name" value="S1_NusA"/>
    <property type="match status" value="1"/>
</dbReference>
<dbReference type="GO" id="GO:0003723">
    <property type="term" value="F:RNA binding"/>
    <property type="evidence" value="ECO:0007669"/>
    <property type="project" value="UniProtKB-UniRule"/>
</dbReference>
<dbReference type="InterPro" id="IPR003029">
    <property type="entry name" value="S1_domain"/>
</dbReference>
<reference evidence="11 12" key="2">
    <citation type="submission" date="2007-09" db="EMBL/GenBank/DDBJ databases">
        <title>Draft genome sequence of Clostridium bolteae (ATCC BAA-613).</title>
        <authorList>
            <person name="Sudarsanam P."/>
            <person name="Ley R."/>
            <person name="Guruge J."/>
            <person name="Turnbaugh P.J."/>
            <person name="Mahowald M."/>
            <person name="Liep D."/>
            <person name="Gordon J."/>
        </authorList>
    </citation>
    <scope>NUCLEOTIDE SEQUENCE [LARGE SCALE GENOMIC DNA]</scope>
    <source>
        <strain evidence="12">ATCC BAA-613 / DSM 15670 / CCUG 46953 / JCM 12243 / WAL 16351</strain>
    </source>
</reference>
<evidence type="ECO:0000256" key="6">
    <source>
        <dbReference type="ARBA" id="ARBA00023163"/>
    </source>
</evidence>
<feature type="region of interest" description="Disordered" evidence="9">
    <location>
        <begin position="357"/>
        <end position="394"/>
    </location>
</feature>
<dbReference type="SUPFAM" id="SSF54814">
    <property type="entry name" value="Prokaryotic type KH domain (KH-domain type II)"/>
    <property type="match status" value="2"/>
</dbReference>